<accession>A0A2P2J307</accession>
<dbReference type="AlphaFoldDB" id="A0A2P2J307"/>
<proteinExistence type="predicted"/>
<protein>
    <submittedName>
        <fullName evidence="1">Uncharacterized protein</fullName>
    </submittedName>
</protein>
<reference evidence="1" key="1">
    <citation type="submission" date="2018-02" db="EMBL/GenBank/DDBJ databases">
        <title>Rhizophora mucronata_Transcriptome.</title>
        <authorList>
            <person name="Meera S.P."/>
            <person name="Sreeshan A."/>
            <person name="Augustine A."/>
        </authorList>
    </citation>
    <scope>NUCLEOTIDE SEQUENCE</scope>
    <source>
        <tissue evidence="1">Leaf</tissue>
    </source>
</reference>
<name>A0A2P2J307_RHIMU</name>
<organism evidence="1">
    <name type="scientific">Rhizophora mucronata</name>
    <name type="common">Asiatic mangrove</name>
    <dbReference type="NCBI Taxonomy" id="61149"/>
    <lineage>
        <taxon>Eukaryota</taxon>
        <taxon>Viridiplantae</taxon>
        <taxon>Streptophyta</taxon>
        <taxon>Embryophyta</taxon>
        <taxon>Tracheophyta</taxon>
        <taxon>Spermatophyta</taxon>
        <taxon>Magnoliopsida</taxon>
        <taxon>eudicotyledons</taxon>
        <taxon>Gunneridae</taxon>
        <taxon>Pentapetalae</taxon>
        <taxon>rosids</taxon>
        <taxon>fabids</taxon>
        <taxon>Malpighiales</taxon>
        <taxon>Rhizophoraceae</taxon>
        <taxon>Rhizophora</taxon>
    </lineage>
</organism>
<sequence>MYQYQASDENGLKAFFKTCARKCTMDLTAGASNMPCLRCLVLLKYSAFLDIIFAF</sequence>
<evidence type="ECO:0000313" key="1">
    <source>
        <dbReference type="EMBL" id="MBW87861.1"/>
    </source>
</evidence>
<dbReference type="EMBL" id="GGEC01007378">
    <property type="protein sequence ID" value="MBW87861.1"/>
    <property type="molecule type" value="Transcribed_RNA"/>
</dbReference>